<accession>A0A9E4N4B1</accession>
<evidence type="ECO:0000313" key="2">
    <source>
        <dbReference type="Proteomes" id="UP000886667"/>
    </source>
</evidence>
<dbReference type="EMBL" id="JAEPCM010000463">
    <property type="protein sequence ID" value="MCG7947315.1"/>
    <property type="molecule type" value="Genomic_DNA"/>
</dbReference>
<sequence length="77" mass="9197">MFDELLKELKRLEQTKSISIPVEIDEKGYADRQCPAENCEFLFKVHEEDCKNIFKDEAVWCPMCRHEAPADKWYTKE</sequence>
<evidence type="ECO:0000313" key="1">
    <source>
        <dbReference type="EMBL" id="MCG7947315.1"/>
    </source>
</evidence>
<comment type="caution">
    <text evidence="1">The sequence shown here is derived from an EMBL/GenBank/DDBJ whole genome shotgun (WGS) entry which is preliminary data.</text>
</comment>
<dbReference type="Proteomes" id="UP000886667">
    <property type="component" value="Unassembled WGS sequence"/>
</dbReference>
<protein>
    <submittedName>
        <fullName evidence="1">Uncharacterized protein</fullName>
    </submittedName>
</protein>
<gene>
    <name evidence="1" type="ORF">JAZ07_13300</name>
</gene>
<reference evidence="1" key="1">
    <citation type="journal article" date="2021" name="Proc. Natl. Acad. Sci. U.S.A.">
        <title>Global biogeography of chemosynthetic symbionts reveals both localized and globally distributed symbiont groups. .</title>
        <authorList>
            <person name="Osvatic J.T."/>
            <person name="Wilkins L.G.E."/>
            <person name="Leibrecht L."/>
            <person name="Leray M."/>
            <person name="Zauner S."/>
            <person name="Polzin J."/>
            <person name="Camacho Y."/>
            <person name="Gros O."/>
            <person name="van Gils J.A."/>
            <person name="Eisen J.A."/>
            <person name="Petersen J.M."/>
            <person name="Yuen B."/>
        </authorList>
    </citation>
    <scope>NUCLEOTIDE SEQUENCE</scope>
    <source>
        <strain evidence="1">MAGclacostrist064TRANS</strain>
    </source>
</reference>
<dbReference type="AlphaFoldDB" id="A0A9E4N4B1"/>
<proteinExistence type="predicted"/>
<organism evidence="1 2">
    <name type="scientific">Candidatus Thiodiazotropha taylori</name>
    <dbReference type="NCBI Taxonomy" id="2792791"/>
    <lineage>
        <taxon>Bacteria</taxon>
        <taxon>Pseudomonadati</taxon>
        <taxon>Pseudomonadota</taxon>
        <taxon>Gammaproteobacteria</taxon>
        <taxon>Chromatiales</taxon>
        <taxon>Sedimenticolaceae</taxon>
        <taxon>Candidatus Thiodiazotropha</taxon>
    </lineage>
</organism>
<name>A0A9E4N4B1_9GAMM</name>